<dbReference type="OMA" id="VVDEWHE"/>
<evidence type="ECO:0000313" key="23">
    <source>
        <dbReference type="EMBL" id="SAI83658.1"/>
    </source>
</evidence>
<evidence type="ECO:0000313" key="18">
    <source>
        <dbReference type="EMBL" id="AZF75782.1"/>
    </source>
</evidence>
<evidence type="ECO:0000313" key="19">
    <source>
        <dbReference type="EMBL" id="AZF78389.1"/>
    </source>
</evidence>
<dbReference type="InterPro" id="IPR017170">
    <property type="entry name" value="Lhr-like"/>
</dbReference>
<evidence type="ECO:0000313" key="30">
    <source>
        <dbReference type="Proteomes" id="UP000273194"/>
    </source>
</evidence>
<dbReference type="Pfam" id="PF00270">
    <property type="entry name" value="DEAD"/>
    <property type="match status" value="1"/>
</dbReference>
<reference evidence="27" key="3">
    <citation type="submission" date="2016-04" db="EMBL/GenBank/DDBJ databases">
        <authorList>
            <person name="Shah S.A."/>
            <person name="Garrett R.A."/>
        </authorList>
    </citation>
    <scope>NUCLEOTIDE SEQUENCE [LARGE SCALE GENOMIC DNA]</scope>
    <source>
        <strain evidence="27">ATCC 35091 / DSM 1616 / JCM 8930 / NBRC 15331 / P1</strain>
    </source>
</reference>
<dbReference type="GO" id="GO:0005524">
    <property type="term" value="F:ATP binding"/>
    <property type="evidence" value="ECO:0007669"/>
    <property type="project" value="UniProtKB-KW"/>
</dbReference>
<dbReference type="InterPro" id="IPR011545">
    <property type="entry name" value="DEAD/DEAH_box_helicase_dom"/>
</dbReference>
<dbReference type="PANTHER" id="PTHR47962:SF6">
    <property type="entry name" value="LARGE HELICASE-RELATED PROTEIN"/>
    <property type="match status" value="1"/>
</dbReference>
<evidence type="ECO:0000256" key="6">
    <source>
        <dbReference type="ARBA" id="ARBA00023125"/>
    </source>
</evidence>
<comment type="similarity">
    <text evidence="9">Belongs to the Lhr helicase family. Lhr-Core subfamily.</text>
</comment>
<name>A0A0E3GT99_SACSO</name>
<dbReference type="GO" id="GO:0004386">
    <property type="term" value="F:helicase activity"/>
    <property type="evidence" value="ECO:0007669"/>
    <property type="project" value="UniProtKB-KW"/>
</dbReference>
<keyword evidence="3" id="KW-0378">Hydrolase</keyword>
<dbReference type="SMART" id="SM00490">
    <property type="entry name" value="HELICc"/>
    <property type="match status" value="1"/>
</dbReference>
<reference evidence="12" key="5">
    <citation type="submission" date="2018-10" db="EMBL/GenBank/DDBJ databases">
        <authorList>
            <person name="McCarthy S."/>
            <person name="Gradnigo J."/>
            <person name="Johnson T."/>
            <person name="Payne S."/>
            <person name="Lipzen A."/>
            <person name="Schackwitz W."/>
            <person name="Martin J."/>
            <person name="Moriyama E."/>
            <person name="Blum P."/>
        </authorList>
    </citation>
    <scope>NUCLEOTIDE SEQUENCE</scope>
    <source>
        <strain evidence="12">SARC-B</strain>
        <strain evidence="13">SARC-C</strain>
        <strain evidence="14">SULA</strain>
    </source>
</reference>
<evidence type="ECO:0000313" key="34">
    <source>
        <dbReference type="Proteomes" id="UP000282269"/>
    </source>
</evidence>
<evidence type="ECO:0000313" key="14">
    <source>
        <dbReference type="EMBL" id="AKA78841.1"/>
    </source>
</evidence>
<evidence type="ECO:0000313" key="35">
    <source>
        <dbReference type="Proteomes" id="UP000594632"/>
    </source>
</evidence>
<proteinExistence type="inferred from homology"/>
<dbReference type="KEGG" id="ssoa:SULA_1125"/>
<evidence type="ECO:0000313" key="12">
    <source>
        <dbReference type="EMBL" id="AKA73451.1"/>
    </source>
</evidence>
<dbReference type="InterPro" id="IPR045628">
    <property type="entry name" value="Lhr_WH_dom"/>
</dbReference>
<dbReference type="EMBL" id="CP033237">
    <property type="protein sequence ID" value="AZF73157.1"/>
    <property type="molecule type" value="Genomic_DNA"/>
</dbReference>
<dbReference type="GO" id="GO:0006281">
    <property type="term" value="P:DNA repair"/>
    <property type="evidence" value="ECO:0007669"/>
    <property type="project" value="UniProtKB-KW"/>
</dbReference>
<dbReference type="GO" id="GO:0016887">
    <property type="term" value="F:ATP hydrolysis activity"/>
    <property type="evidence" value="ECO:0007669"/>
    <property type="project" value="TreeGrafter"/>
</dbReference>
<dbReference type="Proteomes" id="UP000275843">
    <property type="component" value="Chromosome"/>
</dbReference>
<dbReference type="Pfam" id="PF19306">
    <property type="entry name" value="WHD_Lhr"/>
    <property type="match status" value="1"/>
</dbReference>
<dbReference type="InterPro" id="IPR027417">
    <property type="entry name" value="P-loop_NTPase"/>
</dbReference>
<evidence type="ECO:0000313" key="26">
    <source>
        <dbReference type="Proteomes" id="UP000033106"/>
    </source>
</evidence>
<keyword evidence="6" id="KW-0238">DNA-binding</keyword>
<keyword evidence="7" id="KW-0234">DNA repair</keyword>
<dbReference type="Proteomes" id="UP000282269">
    <property type="component" value="Chromosome"/>
</dbReference>
<dbReference type="Proteomes" id="UP000278715">
    <property type="component" value="Chromosome"/>
</dbReference>
<evidence type="ECO:0000313" key="27">
    <source>
        <dbReference type="Proteomes" id="UP000076770"/>
    </source>
</evidence>
<dbReference type="Proteomes" id="UP000033057">
    <property type="component" value="Chromosome"/>
</dbReference>
<dbReference type="InterPro" id="IPR014001">
    <property type="entry name" value="Helicase_ATP-bd"/>
</dbReference>
<evidence type="ECO:0000259" key="11">
    <source>
        <dbReference type="PROSITE" id="PS51194"/>
    </source>
</evidence>
<sequence length="875" mass="100393">MSNTYFYSDEEIYNLLRPYVAKWFRQKYTTFTPPQRAAIPLIKQNYNVLVSSPTGSGKTLAAFLGILDSLFELGDNNELEDKVYAIYISPLRALNNDMQRNLLEPLNELRQVNSKLPDVRVGIRTSDTTPYEKQKMLKKPPHILITTPESFGISITSPKFSQKLTDVKWIIVDEIHELANSKRGAYLSAMLELFRNLITKKEFVRIGLSATVSPLEEVAQFLVGKDREYRIVDARFVKPVDIKVISPVKDLVHSSESEVDKGIYKTILNEVKKHRTTLIFTNTRHATERVAYKLRKLAENEKVFDVDAIEAHHSSLSRDVRLDVEEKLKKGILKVVVSSTSLELGIDIGYIDLVILLSSPKSVSRLLQRIGRAGHHIRSISKGRVIVVDRDDLVECSVLAKLARDRKIDSIHIPKNPLDVLSQIIVSASLISPIDRDDLFKILRRSYNFSDLSESDYSLVLRYLSGDFFGVELKNVYAKIRIKEEKIIYPKKGSRLIFYTNSGTIPDEAMISVVTENNRYVGNLEEEFVEILSPGDIFVLSGRTYEFIGSKGSKVIVKEAMGQRPTVPSWFSEMLPLAYESALEIGKFRREIAEMIKKGVTHNEIIESISKEYEIDKHASMSIYTYILEQYLFTNGKVPSDNLILIEIYDDEEGIRNYIFHALYGRRALDALSRAFAYVVSEELDTDVRVSVTDNGFALSVKRDVPFDYNIKSLFEKITPDNVYDIVTRAVMRTEMLKRRFRHCAERSFMILRRYKGRETNLERRELNSEILLKAIREIGNFPVMKETIREILEDHMDILRAKEILKKIASQEIKVDVFGPTNIPSPFSHSIILKGHSDVVLAEDRRELLKKLHERVVEFLRQKGVNIELEYTSV</sequence>
<dbReference type="EMBL" id="CP033238">
    <property type="protein sequence ID" value="AZF75782.1"/>
    <property type="molecule type" value="Genomic_DNA"/>
</dbReference>
<dbReference type="EMBL" id="LT549890">
    <property type="protein sequence ID" value="SAI83658.1"/>
    <property type="molecule type" value="Genomic_DNA"/>
</dbReference>
<dbReference type="GeneID" id="44129071"/>
<dbReference type="SMR" id="A0A0E3GT99"/>
<dbReference type="InterPro" id="IPR052511">
    <property type="entry name" value="ATP-dep_Helicase"/>
</dbReference>
<dbReference type="KEGG" id="ssol:SULB_1126"/>
<dbReference type="InterPro" id="IPR013701">
    <property type="entry name" value="Lhr-like_DEAD/DEAH_assoc"/>
</dbReference>
<dbReference type="Proteomes" id="UP000594632">
    <property type="component" value="Chromosome"/>
</dbReference>
<dbReference type="GeneID" id="1453295"/>
<evidence type="ECO:0000313" key="32">
    <source>
        <dbReference type="Proteomes" id="UP000275843"/>
    </source>
</evidence>
<evidence type="ECO:0000313" key="15">
    <source>
        <dbReference type="EMBL" id="AZF67917.1"/>
    </source>
</evidence>
<feature type="domain" description="Helicase ATP-binding" evidence="10">
    <location>
        <begin position="39"/>
        <end position="230"/>
    </location>
</feature>
<keyword evidence="5" id="KW-0067">ATP-binding</keyword>
<evidence type="ECO:0000256" key="3">
    <source>
        <dbReference type="ARBA" id="ARBA00022801"/>
    </source>
</evidence>
<evidence type="ECO:0000259" key="10">
    <source>
        <dbReference type="PROSITE" id="PS51192"/>
    </source>
</evidence>
<dbReference type="KEGG" id="ssof:SULC_1124"/>
<evidence type="ECO:0000256" key="9">
    <source>
        <dbReference type="ARBA" id="ARBA00093467"/>
    </source>
</evidence>
<keyword evidence="2" id="KW-0227">DNA damage</keyword>
<dbReference type="Pfam" id="PF08494">
    <property type="entry name" value="DEAD_assoc"/>
    <property type="match status" value="1"/>
</dbReference>
<dbReference type="EMBL" id="CP011056">
    <property type="protein sequence ID" value="AKA76149.1"/>
    <property type="molecule type" value="Genomic_DNA"/>
</dbReference>
<dbReference type="Proteomes" id="UP000269431">
    <property type="component" value="Chromosome"/>
</dbReference>
<dbReference type="SMART" id="SM00487">
    <property type="entry name" value="DEXDc"/>
    <property type="match status" value="1"/>
</dbReference>
<evidence type="ECO:0000313" key="16">
    <source>
        <dbReference type="EMBL" id="AZF70537.1"/>
    </source>
</evidence>
<evidence type="ECO:0000256" key="7">
    <source>
        <dbReference type="ARBA" id="ARBA00023204"/>
    </source>
</evidence>
<gene>
    <name evidence="22" type="ORF">HFC64_12015</name>
    <name evidence="23" type="ORF">SSOP1_0104</name>
    <name evidence="14" type="ORF">SULA_1125</name>
    <name evidence="12" type="ORF">SULB_1126</name>
    <name evidence="13" type="ORF">SULC_1124</name>
    <name evidence="15" type="ORF">SULG_05535</name>
    <name evidence="16" type="ORF">SULH_05535</name>
    <name evidence="17" type="ORF">SULI_05535</name>
    <name evidence="18" type="ORF">SULM_05535</name>
    <name evidence="19" type="ORF">SULN_05535</name>
    <name evidence="20" type="ORF">SULO_05545</name>
    <name evidence="21" type="ORF">SULZ_05775</name>
</gene>
<dbReference type="PROSITE" id="PS51192">
    <property type="entry name" value="HELICASE_ATP_BIND_1"/>
    <property type="match status" value="1"/>
</dbReference>
<dbReference type="Proteomes" id="UP000033106">
    <property type="component" value="Chromosome"/>
</dbReference>
<dbReference type="PATRIC" id="fig|2287.6.peg.1182"/>
<evidence type="ECO:0000256" key="4">
    <source>
        <dbReference type="ARBA" id="ARBA00022806"/>
    </source>
</evidence>
<evidence type="ECO:0000313" key="22">
    <source>
        <dbReference type="EMBL" id="QPG50437.1"/>
    </source>
</evidence>
<dbReference type="PROSITE" id="PS51194">
    <property type="entry name" value="HELICASE_CTER"/>
    <property type="match status" value="1"/>
</dbReference>
<evidence type="ECO:0000256" key="5">
    <source>
        <dbReference type="ARBA" id="ARBA00022840"/>
    </source>
</evidence>
<reference evidence="22 35" key="6">
    <citation type="journal article" date="2020" name="Nat. Commun.">
        <title>The structures of two archaeal type IV pili illuminate evolutionary relationships.</title>
        <authorList>
            <person name="Wang F."/>
            <person name="Baquero D.P."/>
            <person name="Su Z."/>
            <person name="Beltran L.C."/>
            <person name="Prangishvili D."/>
            <person name="Krupovic M."/>
            <person name="Egelman E.H."/>
        </authorList>
    </citation>
    <scope>NUCLEOTIDE SEQUENCE [LARGE SCALE GENOMIC DNA]</scope>
    <source>
        <strain evidence="22 35">POZ149</strain>
    </source>
</reference>
<protein>
    <submittedName>
        <fullName evidence="12 23">Helicase</fullName>
    </submittedName>
</protein>
<dbReference type="CDD" id="cd17922">
    <property type="entry name" value="DEXHc_LHR-like"/>
    <property type="match status" value="1"/>
</dbReference>
<evidence type="ECO:0000256" key="8">
    <source>
        <dbReference type="ARBA" id="ARBA00023235"/>
    </source>
</evidence>
<evidence type="ECO:0000256" key="1">
    <source>
        <dbReference type="ARBA" id="ARBA00022741"/>
    </source>
</evidence>
<dbReference type="Proteomes" id="UP000267993">
    <property type="component" value="Chromosome"/>
</dbReference>
<evidence type="ECO:0000313" key="24">
    <source>
        <dbReference type="Proteomes" id="UP000033057"/>
    </source>
</evidence>
<dbReference type="EMBL" id="CP050869">
    <property type="protein sequence ID" value="QPG50437.1"/>
    <property type="molecule type" value="Genomic_DNA"/>
</dbReference>
<dbReference type="Proteomes" id="UP000273194">
    <property type="component" value="Chromosome"/>
</dbReference>
<dbReference type="RefSeq" id="WP_009988933.1">
    <property type="nucleotide sequence ID" value="NZ_CP011055.2"/>
</dbReference>
<keyword evidence="8" id="KW-0413">Isomerase</keyword>
<dbReference type="AlphaFoldDB" id="A0A0E3GT99"/>
<evidence type="ECO:0000313" key="31">
    <source>
        <dbReference type="Proteomes" id="UP000273443"/>
    </source>
</evidence>
<reference evidence="23" key="2">
    <citation type="submission" date="2016-04" db="EMBL/GenBank/DDBJ databases">
        <authorList>
            <person name="Evans L.H."/>
            <person name="Alamgir A."/>
            <person name="Owens N."/>
            <person name="Weber N.D."/>
            <person name="Virtaneva K."/>
            <person name="Barbian K."/>
            <person name="Babar A."/>
            <person name="Rosenke K."/>
        </authorList>
    </citation>
    <scope>NUCLEOTIDE SEQUENCE</scope>
    <source>
        <strain evidence="23">P1</strain>
    </source>
</reference>
<feature type="domain" description="Helicase C-terminal" evidence="11">
    <location>
        <begin position="247"/>
        <end position="419"/>
    </location>
</feature>
<evidence type="ECO:0000313" key="17">
    <source>
        <dbReference type="EMBL" id="AZF73157.1"/>
    </source>
</evidence>
<keyword evidence="1" id="KW-0547">Nucleotide-binding</keyword>
<dbReference type="GO" id="GO:0003677">
    <property type="term" value="F:DNA binding"/>
    <property type="evidence" value="ECO:0007669"/>
    <property type="project" value="UniProtKB-KW"/>
</dbReference>
<dbReference type="Gene3D" id="3.40.50.300">
    <property type="entry name" value="P-loop containing nucleotide triphosphate hydrolases"/>
    <property type="match status" value="2"/>
</dbReference>
<dbReference type="InterPro" id="IPR001650">
    <property type="entry name" value="Helicase_C-like"/>
</dbReference>
<reference evidence="24 25" key="1">
    <citation type="journal article" date="2015" name="Genome Announc.">
        <title>Complete Genome Sequence of Sulfolobus solfataricus Strain 98/2 and Evolved Derivatives.</title>
        <authorList>
            <person name="McCarthy S."/>
            <person name="Gradnigo J."/>
            <person name="Johnson T."/>
            <person name="Payne S."/>
            <person name="Lipzen A."/>
            <person name="Martin J."/>
            <person name="Schackwitz W."/>
            <person name="Moriyama E."/>
            <person name="Blum P."/>
        </authorList>
    </citation>
    <scope>NUCLEOTIDE SEQUENCE [LARGE SCALE GENOMIC DNA]</scope>
    <source>
        <strain evidence="24">98/2 SULC</strain>
        <strain evidence="12">SARC-B</strain>
        <strain evidence="13">SARC-C</strain>
        <strain evidence="14 26">SULA</strain>
        <strain evidence="25">SULB</strain>
    </source>
</reference>
<reference evidence="28 29" key="4">
    <citation type="journal article" date="2018" name="Proc. Natl. Acad. Sci. U.S.A.">
        <title>Nonmutational mechanism of inheritance in the Archaeon Sulfolobus solfataricus.</title>
        <authorList>
            <person name="Payne S."/>
            <person name="McCarthy S."/>
            <person name="Johnson T."/>
            <person name="North E."/>
            <person name="Blum P."/>
        </authorList>
    </citation>
    <scope>NUCLEOTIDE SEQUENCE [LARGE SCALE GENOMIC DNA]</scope>
    <source>
        <strain evidence="16 28">SARC-H</strain>
        <strain evidence="17 32">SARC-I</strain>
        <strain evidence="19 33">SARC-N</strain>
        <strain evidence="20 34">SARC-O</strain>
        <strain evidence="21 29">SUL120</strain>
        <strain evidence="15 30">SULG</strain>
        <strain evidence="18 31">SULM</strain>
    </source>
</reference>
<evidence type="ECO:0000313" key="20">
    <source>
        <dbReference type="EMBL" id="AZF80995.1"/>
    </source>
</evidence>
<evidence type="ECO:0000313" key="21">
    <source>
        <dbReference type="EMBL" id="AZF83634.1"/>
    </source>
</evidence>
<evidence type="ECO:0000313" key="25">
    <source>
        <dbReference type="Proteomes" id="UP000033085"/>
    </source>
</evidence>
<dbReference type="EMBL" id="CP033241">
    <property type="protein sequence ID" value="AZF83634.1"/>
    <property type="molecule type" value="Genomic_DNA"/>
</dbReference>
<dbReference type="Pfam" id="PF00271">
    <property type="entry name" value="Helicase_C"/>
    <property type="match status" value="1"/>
</dbReference>
<accession>A0A0E3GT99</accession>
<organism evidence="12 25">
    <name type="scientific">Saccharolobus solfataricus</name>
    <name type="common">Sulfolobus solfataricus</name>
    <dbReference type="NCBI Taxonomy" id="2287"/>
    <lineage>
        <taxon>Archaea</taxon>
        <taxon>Thermoproteota</taxon>
        <taxon>Thermoprotei</taxon>
        <taxon>Sulfolobales</taxon>
        <taxon>Sulfolobaceae</taxon>
        <taxon>Saccharolobus</taxon>
    </lineage>
</organism>
<evidence type="ECO:0000313" key="28">
    <source>
        <dbReference type="Proteomes" id="UP000267993"/>
    </source>
</evidence>
<dbReference type="Proteomes" id="UP000273443">
    <property type="component" value="Chromosome"/>
</dbReference>
<dbReference type="OrthoDB" id="372104at2157"/>
<dbReference type="GO" id="GO:0140097">
    <property type="term" value="F:catalytic activity, acting on DNA"/>
    <property type="evidence" value="ECO:0007669"/>
    <property type="project" value="UniProtKB-ARBA"/>
</dbReference>
<dbReference type="Proteomes" id="UP000033085">
    <property type="component" value="Chromosome"/>
</dbReference>
<dbReference type="PIRSF" id="PIRSF037307">
    <property type="entry name" value="Lhr-like_helic_prd"/>
    <property type="match status" value="1"/>
</dbReference>
<dbReference type="EMBL" id="CP033235">
    <property type="protein sequence ID" value="AZF67917.1"/>
    <property type="molecule type" value="Genomic_DNA"/>
</dbReference>
<dbReference type="EMBL" id="CP011055">
    <property type="protein sequence ID" value="AKA73451.1"/>
    <property type="molecule type" value="Genomic_DNA"/>
</dbReference>
<evidence type="ECO:0000313" key="13">
    <source>
        <dbReference type="EMBL" id="AKA76149.1"/>
    </source>
</evidence>
<keyword evidence="4 12" id="KW-0347">Helicase</keyword>
<dbReference type="EMBL" id="CP011057">
    <property type="protein sequence ID" value="AKA78841.1"/>
    <property type="molecule type" value="Genomic_DNA"/>
</dbReference>
<dbReference type="EMBL" id="CP033240">
    <property type="protein sequence ID" value="AZF80995.1"/>
    <property type="molecule type" value="Genomic_DNA"/>
</dbReference>
<dbReference type="CDD" id="cd18796">
    <property type="entry name" value="SF2_C_LHR"/>
    <property type="match status" value="1"/>
</dbReference>
<evidence type="ECO:0000313" key="33">
    <source>
        <dbReference type="Proteomes" id="UP000278715"/>
    </source>
</evidence>
<dbReference type="EMBL" id="CP033239">
    <property type="protein sequence ID" value="AZF78389.1"/>
    <property type="molecule type" value="Genomic_DNA"/>
</dbReference>
<evidence type="ECO:0000313" key="29">
    <source>
        <dbReference type="Proteomes" id="UP000269431"/>
    </source>
</evidence>
<dbReference type="EMBL" id="CP033236">
    <property type="protein sequence ID" value="AZF70537.1"/>
    <property type="molecule type" value="Genomic_DNA"/>
</dbReference>
<dbReference type="Proteomes" id="UP000076770">
    <property type="component" value="Chromosome i"/>
</dbReference>
<dbReference type="NCBIfam" id="NF010338">
    <property type="entry name" value="PRK13767.1"/>
    <property type="match status" value="1"/>
</dbReference>
<dbReference type="PANTHER" id="PTHR47962">
    <property type="entry name" value="ATP-DEPENDENT HELICASE LHR-RELATED-RELATED"/>
    <property type="match status" value="1"/>
</dbReference>
<evidence type="ECO:0000256" key="2">
    <source>
        <dbReference type="ARBA" id="ARBA00022763"/>
    </source>
</evidence>
<dbReference type="SUPFAM" id="SSF52540">
    <property type="entry name" value="P-loop containing nucleoside triphosphate hydrolases"/>
    <property type="match status" value="1"/>
</dbReference>